<dbReference type="GO" id="GO:0016747">
    <property type="term" value="F:acyltransferase activity, transferring groups other than amino-acyl groups"/>
    <property type="evidence" value="ECO:0007669"/>
    <property type="project" value="InterPro"/>
</dbReference>
<reference evidence="4 5" key="1">
    <citation type="submission" date="2019-10" db="EMBL/GenBank/DDBJ databases">
        <title>Isolation, Identification of Microvirga thermotolerans HR1, a novel thermophilic bacterium and Comparative Genomics of the genus Microvirga.</title>
        <authorList>
            <person name="Li J."/>
            <person name="Zhang W."/>
            <person name="Lin M."/>
            <person name="Wang J."/>
        </authorList>
    </citation>
    <scope>NUCLEOTIDE SEQUENCE [LARGE SCALE GENOMIC DNA]</scope>
    <source>
        <strain evidence="4 5">HR1</strain>
    </source>
</reference>
<gene>
    <name evidence="4" type="ORF">GDR74_15515</name>
</gene>
<dbReference type="InterPro" id="IPR016181">
    <property type="entry name" value="Acyl_CoA_acyltransferase"/>
</dbReference>
<dbReference type="InterPro" id="IPR000182">
    <property type="entry name" value="GNAT_dom"/>
</dbReference>
<keyword evidence="1 4" id="KW-0808">Transferase</keyword>
<dbReference type="Proteomes" id="UP000325614">
    <property type="component" value="Chromosome"/>
</dbReference>
<dbReference type="PANTHER" id="PTHR43420">
    <property type="entry name" value="ACETYLTRANSFERASE"/>
    <property type="match status" value="1"/>
</dbReference>
<organism evidence="4 5">
    <name type="scientific">Microvirga thermotolerans</name>
    <dbReference type="NCBI Taxonomy" id="2651334"/>
    <lineage>
        <taxon>Bacteria</taxon>
        <taxon>Pseudomonadati</taxon>
        <taxon>Pseudomonadota</taxon>
        <taxon>Alphaproteobacteria</taxon>
        <taxon>Hyphomicrobiales</taxon>
        <taxon>Methylobacteriaceae</taxon>
        <taxon>Microvirga</taxon>
    </lineage>
</organism>
<name>A0A5P9JY19_9HYPH</name>
<evidence type="ECO:0000313" key="4">
    <source>
        <dbReference type="EMBL" id="QFU17507.1"/>
    </source>
</evidence>
<dbReference type="Pfam" id="PF00583">
    <property type="entry name" value="Acetyltransf_1"/>
    <property type="match status" value="1"/>
</dbReference>
<accession>A0A5P9JY19</accession>
<feature type="domain" description="N-acetyltransferase" evidence="3">
    <location>
        <begin position="7"/>
        <end position="162"/>
    </location>
</feature>
<keyword evidence="2" id="KW-0012">Acyltransferase</keyword>
<proteinExistence type="predicted"/>
<dbReference type="EMBL" id="CP045423">
    <property type="protein sequence ID" value="QFU17507.1"/>
    <property type="molecule type" value="Genomic_DNA"/>
</dbReference>
<dbReference type="RefSeq" id="WP_152587141.1">
    <property type="nucleotide sequence ID" value="NZ_CP045423.1"/>
</dbReference>
<evidence type="ECO:0000256" key="2">
    <source>
        <dbReference type="ARBA" id="ARBA00023315"/>
    </source>
</evidence>
<keyword evidence="5" id="KW-1185">Reference proteome</keyword>
<dbReference type="CDD" id="cd04301">
    <property type="entry name" value="NAT_SF"/>
    <property type="match status" value="1"/>
</dbReference>
<evidence type="ECO:0000256" key="1">
    <source>
        <dbReference type="ARBA" id="ARBA00022679"/>
    </source>
</evidence>
<evidence type="ECO:0000259" key="3">
    <source>
        <dbReference type="PROSITE" id="PS51186"/>
    </source>
</evidence>
<dbReference type="KEGG" id="mico:GDR74_15515"/>
<evidence type="ECO:0000313" key="5">
    <source>
        <dbReference type="Proteomes" id="UP000325614"/>
    </source>
</evidence>
<dbReference type="Gene3D" id="3.40.630.30">
    <property type="match status" value="2"/>
</dbReference>
<sequence length="285" mass="30711">MSLPSGVVGQPALAFTTTALAEIMTACFEGYVIPQTVTGHGFNNRFRRESLDMDASRVFMDGPSPIAIVLVTRRGWTARIAAMGIVPAHRGRGLGRQALGEVVENLHRLGDRRLLLEVIETNDPAVRLYTSLGFIPRRRLVGYRRPARAEDAAAVSELVEVDPLVVARQVTEHGAQDLPWIMSPETLAAAAAPALAYSLSDRAFAIVEPAPQPGALALRTLVISGEARGHGLGRRMMSSLAARHPGQDIVISANFPEGLAADFLARAGFEKTPISQFEMERSLVS</sequence>
<dbReference type="AlphaFoldDB" id="A0A5P9JY19"/>
<dbReference type="SUPFAM" id="SSF55729">
    <property type="entry name" value="Acyl-CoA N-acyltransferases (Nat)"/>
    <property type="match status" value="2"/>
</dbReference>
<dbReference type="PROSITE" id="PS51186">
    <property type="entry name" value="GNAT"/>
    <property type="match status" value="1"/>
</dbReference>
<protein>
    <submittedName>
        <fullName evidence="4">GNAT family N-acetyltransferase</fullName>
    </submittedName>
</protein>
<dbReference type="InterPro" id="IPR050680">
    <property type="entry name" value="YpeA/RimI_acetyltransf"/>
</dbReference>